<dbReference type="AlphaFoldDB" id="A0A1G2L3B9"/>
<dbReference type="Gene3D" id="3.90.550.10">
    <property type="entry name" value="Spore Coat Polysaccharide Biosynthesis Protein SpsA, Chain A"/>
    <property type="match status" value="1"/>
</dbReference>
<keyword evidence="5" id="KW-0548">Nucleotidyltransferase</keyword>
<sequence>MKGIILAGGQGTRLRPFTKLINKHLLPVYDKPLIYYPLQTLKKAGIRDVLVTSGKEALPHFKRLLGKGEDFGLNISYAAQEGALGIAHALSLAEKFAKGSKVAVMLGDNIFTNHEQIKRGIENFENERGAKFFLKRVPDPERFGIAHVAKSNILSIIEKPKRPKSNLAVTGLYLYDPDVFEVAKNIKPSTRGELEITDVNNHYIKAGLARFEVVNGRWIDAGTFDSLLQASVLMLKQNKEFPIEV</sequence>
<dbReference type="PANTHER" id="PTHR43532">
    <property type="entry name" value="GLUCOSE-1-PHOSPHATE THYMIDYLYLTRANSFERASE"/>
    <property type="match status" value="1"/>
</dbReference>
<evidence type="ECO:0000313" key="11">
    <source>
        <dbReference type="Proteomes" id="UP000177982"/>
    </source>
</evidence>
<protein>
    <recommendedName>
        <fullName evidence="3">glucose-1-phosphate thymidylyltransferase</fullName>
        <ecNumber evidence="3">2.7.7.24</ecNumber>
    </recommendedName>
</protein>
<evidence type="ECO:0000256" key="7">
    <source>
        <dbReference type="ARBA" id="ARBA00022842"/>
    </source>
</evidence>
<reference evidence="10 11" key="1">
    <citation type="journal article" date="2016" name="Nat. Commun.">
        <title>Thousands of microbial genomes shed light on interconnected biogeochemical processes in an aquifer system.</title>
        <authorList>
            <person name="Anantharaman K."/>
            <person name="Brown C.T."/>
            <person name="Hug L.A."/>
            <person name="Sharon I."/>
            <person name="Castelle C.J."/>
            <person name="Probst A.J."/>
            <person name="Thomas B.C."/>
            <person name="Singh A."/>
            <person name="Wilkins M.J."/>
            <person name="Karaoz U."/>
            <person name="Brodie E.L."/>
            <person name="Williams K.H."/>
            <person name="Hubbard S.S."/>
            <person name="Banfield J.F."/>
        </authorList>
    </citation>
    <scope>NUCLEOTIDE SEQUENCE [LARGE SCALE GENOMIC DNA]</scope>
</reference>
<comment type="similarity">
    <text evidence="2">Belongs to the glucose-1-phosphate thymidylyltransferase family.</text>
</comment>
<accession>A0A1G2L3B9</accession>
<organism evidence="10 11">
    <name type="scientific">Candidatus Sungbacteria bacterium RIFCSPLOWO2_01_FULL_47_10</name>
    <dbReference type="NCBI Taxonomy" id="1802276"/>
    <lineage>
        <taxon>Bacteria</taxon>
        <taxon>Candidatus Sungiibacteriota</taxon>
    </lineage>
</organism>
<dbReference type="Pfam" id="PF00483">
    <property type="entry name" value="NTP_transferase"/>
    <property type="match status" value="1"/>
</dbReference>
<dbReference type="SUPFAM" id="SSF53448">
    <property type="entry name" value="Nucleotide-diphospho-sugar transferases"/>
    <property type="match status" value="1"/>
</dbReference>
<dbReference type="EMBL" id="MHQO01000036">
    <property type="protein sequence ID" value="OHA06207.1"/>
    <property type="molecule type" value="Genomic_DNA"/>
</dbReference>
<keyword evidence="6" id="KW-0479">Metal-binding</keyword>
<keyword evidence="10" id="KW-0167">Capsid protein</keyword>
<dbReference type="InterPro" id="IPR005835">
    <property type="entry name" value="NTP_transferase_dom"/>
</dbReference>
<evidence type="ECO:0000259" key="9">
    <source>
        <dbReference type="Pfam" id="PF00483"/>
    </source>
</evidence>
<feature type="domain" description="Nucleotidyl transferase" evidence="9">
    <location>
        <begin position="2"/>
        <end position="235"/>
    </location>
</feature>
<evidence type="ECO:0000256" key="1">
    <source>
        <dbReference type="ARBA" id="ARBA00001946"/>
    </source>
</evidence>
<evidence type="ECO:0000256" key="5">
    <source>
        <dbReference type="ARBA" id="ARBA00022695"/>
    </source>
</evidence>
<dbReference type="GO" id="GO:0046872">
    <property type="term" value="F:metal ion binding"/>
    <property type="evidence" value="ECO:0007669"/>
    <property type="project" value="UniProtKB-KW"/>
</dbReference>
<dbReference type="PANTHER" id="PTHR43532:SF1">
    <property type="entry name" value="GLUCOSE-1-PHOSPHATE THYMIDYLYLTRANSFERASE 1"/>
    <property type="match status" value="1"/>
</dbReference>
<dbReference type="Proteomes" id="UP000177982">
    <property type="component" value="Unassembled WGS sequence"/>
</dbReference>
<evidence type="ECO:0000256" key="6">
    <source>
        <dbReference type="ARBA" id="ARBA00022723"/>
    </source>
</evidence>
<evidence type="ECO:0000313" key="10">
    <source>
        <dbReference type="EMBL" id="OHA06207.1"/>
    </source>
</evidence>
<evidence type="ECO:0000256" key="4">
    <source>
        <dbReference type="ARBA" id="ARBA00022679"/>
    </source>
</evidence>
<evidence type="ECO:0000256" key="8">
    <source>
        <dbReference type="ARBA" id="ARBA00049336"/>
    </source>
</evidence>
<dbReference type="InterPro" id="IPR029044">
    <property type="entry name" value="Nucleotide-diphossugar_trans"/>
</dbReference>
<gene>
    <name evidence="10" type="ORF">A2934_05715</name>
</gene>
<keyword evidence="10" id="KW-0946">Virion</keyword>
<comment type="catalytic activity">
    <reaction evidence="8">
        <text>dTTP + alpha-D-glucose 1-phosphate + H(+) = dTDP-alpha-D-glucose + diphosphate</text>
        <dbReference type="Rhea" id="RHEA:15225"/>
        <dbReference type="ChEBI" id="CHEBI:15378"/>
        <dbReference type="ChEBI" id="CHEBI:33019"/>
        <dbReference type="ChEBI" id="CHEBI:37568"/>
        <dbReference type="ChEBI" id="CHEBI:57477"/>
        <dbReference type="ChEBI" id="CHEBI:58601"/>
        <dbReference type="EC" id="2.7.7.24"/>
    </reaction>
</comment>
<comment type="caution">
    <text evidence="10">The sequence shown here is derived from an EMBL/GenBank/DDBJ whole genome shotgun (WGS) entry which is preliminary data.</text>
</comment>
<name>A0A1G2L3B9_9BACT</name>
<dbReference type="GO" id="GO:0008879">
    <property type="term" value="F:glucose-1-phosphate thymidylyltransferase activity"/>
    <property type="evidence" value="ECO:0007669"/>
    <property type="project" value="UniProtKB-EC"/>
</dbReference>
<keyword evidence="4" id="KW-0808">Transferase</keyword>
<keyword evidence="7" id="KW-0460">Magnesium</keyword>
<dbReference type="InterPro" id="IPR005907">
    <property type="entry name" value="G1P_thy_trans_s"/>
</dbReference>
<proteinExistence type="inferred from homology"/>
<evidence type="ECO:0000256" key="3">
    <source>
        <dbReference type="ARBA" id="ARBA00012461"/>
    </source>
</evidence>
<dbReference type="EC" id="2.7.7.24" evidence="3"/>
<comment type="cofactor">
    <cofactor evidence="1">
        <name>Mg(2+)</name>
        <dbReference type="ChEBI" id="CHEBI:18420"/>
    </cofactor>
</comment>
<evidence type="ECO:0000256" key="2">
    <source>
        <dbReference type="ARBA" id="ARBA00010480"/>
    </source>
</evidence>